<evidence type="ECO:0000313" key="3">
    <source>
        <dbReference type="EMBL" id="SAL63860.1"/>
    </source>
</evidence>
<feature type="chain" id="PRO_5008502042" evidence="2">
    <location>
        <begin position="26"/>
        <end position="241"/>
    </location>
</feature>
<dbReference type="AlphaFoldDB" id="A0A158J6B8"/>
<dbReference type="Proteomes" id="UP000054683">
    <property type="component" value="Unassembled WGS sequence"/>
</dbReference>
<keyword evidence="1" id="KW-0175">Coiled coil</keyword>
<evidence type="ECO:0000256" key="2">
    <source>
        <dbReference type="SAM" id="SignalP"/>
    </source>
</evidence>
<dbReference type="RefSeq" id="WP_082913722.1">
    <property type="nucleotide sequence ID" value="NZ_FCOK02000071.1"/>
</dbReference>
<feature type="signal peptide" evidence="2">
    <location>
        <begin position="1"/>
        <end position="25"/>
    </location>
</feature>
<gene>
    <name evidence="3" type="ORF">AWB69_07179</name>
</gene>
<evidence type="ECO:0000313" key="4">
    <source>
        <dbReference type="Proteomes" id="UP000054683"/>
    </source>
</evidence>
<feature type="coiled-coil region" evidence="1">
    <location>
        <begin position="141"/>
        <end position="231"/>
    </location>
</feature>
<proteinExistence type="predicted"/>
<reference evidence="3 4" key="1">
    <citation type="submission" date="2016-01" db="EMBL/GenBank/DDBJ databases">
        <authorList>
            <person name="Oliw E.H."/>
        </authorList>
    </citation>
    <scope>NUCLEOTIDE SEQUENCE [LARGE SCALE GENOMIC DNA]</scope>
    <source>
        <strain evidence="3">LMG 27134</strain>
    </source>
</reference>
<protein>
    <submittedName>
        <fullName evidence="3">Signal peptide protein</fullName>
    </submittedName>
</protein>
<name>A0A158J6B8_9BURK</name>
<sequence>MKSNNKWRHGVVLLAGAVVCTAACAATTATNAIAAGAAAQDSSSASGNALGDASARRGLLTNGAADEPQAPGNGSITELQQMIRDGKVIEMRTTYNGSYGASMLFYPDQMTYYVALFQQKKFWRVIKTQTDTRAEAVYADFAKTTAQLADSEIRREKLQAENAFSDRLIALQQNRANRLQADVDVARAQQSQVVDRQAQQQEAIRTLRAQQDAAQAELRALQTRVQDLQRQADGDLMPASQ</sequence>
<keyword evidence="2" id="KW-0732">Signal</keyword>
<accession>A0A158J6B8</accession>
<dbReference type="EMBL" id="FCOK02000071">
    <property type="protein sequence ID" value="SAL63860.1"/>
    <property type="molecule type" value="Genomic_DNA"/>
</dbReference>
<dbReference type="InterPro" id="IPR021350">
    <property type="entry name" value="DUF2968"/>
</dbReference>
<evidence type="ECO:0000256" key="1">
    <source>
        <dbReference type="SAM" id="Coils"/>
    </source>
</evidence>
<organism evidence="3 4">
    <name type="scientific">Caballeronia udeis</name>
    <dbReference type="NCBI Taxonomy" id="1232866"/>
    <lineage>
        <taxon>Bacteria</taxon>
        <taxon>Pseudomonadati</taxon>
        <taxon>Pseudomonadota</taxon>
        <taxon>Betaproteobacteria</taxon>
        <taxon>Burkholderiales</taxon>
        <taxon>Burkholderiaceae</taxon>
        <taxon>Caballeronia</taxon>
    </lineage>
</organism>
<dbReference type="OrthoDB" id="5952682at2"/>
<dbReference type="Pfam" id="PF11180">
    <property type="entry name" value="DUF2968"/>
    <property type="match status" value="1"/>
</dbReference>